<dbReference type="AlphaFoldDB" id="D3T340"/>
<organism evidence="1 2">
    <name type="scientific">Thermoanaerobacter italicus (strain DSM 9252 / Ab9)</name>
    <dbReference type="NCBI Taxonomy" id="580331"/>
    <lineage>
        <taxon>Bacteria</taxon>
        <taxon>Bacillati</taxon>
        <taxon>Bacillota</taxon>
        <taxon>Clostridia</taxon>
        <taxon>Thermoanaerobacterales</taxon>
        <taxon>Thermoanaerobacteraceae</taxon>
        <taxon>Thermoanaerobacter</taxon>
    </lineage>
</organism>
<evidence type="ECO:0000313" key="2">
    <source>
        <dbReference type="Proteomes" id="UP000001552"/>
    </source>
</evidence>
<reference evidence="1" key="1">
    <citation type="submission" date="2010-02" db="EMBL/GenBank/DDBJ databases">
        <title>Complete sequence of Thermoanaerobacter italicus Ab9.</title>
        <authorList>
            <consortium name="US DOE Joint Genome Institute"/>
            <person name="Lucas S."/>
            <person name="Copeland A."/>
            <person name="Lapidus A."/>
            <person name="Cheng J.-F."/>
            <person name="Bruce D."/>
            <person name="Goodwin L."/>
            <person name="Pitluck S."/>
            <person name="Chertkov O."/>
            <person name="Detter J.C."/>
            <person name="Han C."/>
            <person name="Tapia R."/>
            <person name="Land M."/>
            <person name="Hauser L."/>
            <person name="Kyrpides N."/>
            <person name="Mikhailova N."/>
            <person name="Hemme C.L."/>
            <person name="Woyke T."/>
        </authorList>
    </citation>
    <scope>NUCLEOTIDE SEQUENCE [LARGE SCALE GENOMIC DNA]</scope>
    <source>
        <strain evidence="1">Ab9</strain>
    </source>
</reference>
<protein>
    <recommendedName>
        <fullName evidence="3">HK97 gp10 family phage protein</fullName>
    </recommendedName>
</protein>
<dbReference type="HOGENOM" id="CLU_149871_1_0_9"/>
<accession>D3T340</accession>
<sequence length="111" mass="12665">MPGANKIKRNAEEWINRKIAANLALASNWAAKLEGYMKSKAPWKDRTGNARAGLFARAERDGNDIVIRLAHTMDYGVYLELAHGRKYAILEPTARIHARDIVEGYRKLWEE</sequence>
<proteinExistence type="predicted"/>
<keyword evidence="2" id="KW-1185">Reference proteome</keyword>
<evidence type="ECO:0000313" key="1">
    <source>
        <dbReference type="EMBL" id="ADD02642.1"/>
    </source>
</evidence>
<dbReference type="Proteomes" id="UP000001552">
    <property type="component" value="Chromosome"/>
</dbReference>
<name>D3T340_THEIA</name>
<gene>
    <name evidence="1" type="ordered locus">Thit_1383</name>
</gene>
<dbReference type="EMBL" id="CP001936">
    <property type="protein sequence ID" value="ADD02642.1"/>
    <property type="molecule type" value="Genomic_DNA"/>
</dbReference>
<dbReference type="KEGG" id="tit:Thit_1383"/>
<dbReference type="eggNOG" id="ENOG50338TS">
    <property type="taxonomic scope" value="Bacteria"/>
</dbReference>
<evidence type="ECO:0008006" key="3">
    <source>
        <dbReference type="Google" id="ProtNLM"/>
    </source>
</evidence>
<dbReference type="RefSeq" id="WP_004401109.1">
    <property type="nucleotide sequence ID" value="NC_013921.1"/>
</dbReference>
<dbReference type="OrthoDB" id="1753160at2"/>